<comment type="caution">
    <text evidence="3">The sequence shown here is derived from an EMBL/GenBank/DDBJ whole genome shotgun (WGS) entry which is preliminary data.</text>
</comment>
<evidence type="ECO:0000313" key="4">
    <source>
        <dbReference type="Proteomes" id="UP000077671"/>
    </source>
</evidence>
<accession>A0A177T2W7</accession>
<proteinExistence type="predicted"/>
<organism evidence="3 4">
    <name type="scientific">Tilletia caries</name>
    <name type="common">wheat bunt fungus</name>
    <dbReference type="NCBI Taxonomy" id="13290"/>
    <lineage>
        <taxon>Eukaryota</taxon>
        <taxon>Fungi</taxon>
        <taxon>Dikarya</taxon>
        <taxon>Basidiomycota</taxon>
        <taxon>Ustilaginomycotina</taxon>
        <taxon>Exobasidiomycetes</taxon>
        <taxon>Tilletiales</taxon>
        <taxon>Tilletiaceae</taxon>
        <taxon>Tilletia</taxon>
    </lineage>
</organism>
<evidence type="ECO:0000313" key="2">
    <source>
        <dbReference type="EMBL" id="CAD6906618.1"/>
    </source>
</evidence>
<protein>
    <submittedName>
        <fullName evidence="3">Uncharacterized protein</fullName>
    </submittedName>
</protein>
<evidence type="ECO:0000256" key="1">
    <source>
        <dbReference type="SAM" id="MobiDB-lite"/>
    </source>
</evidence>
<reference evidence="3" key="2">
    <citation type="journal article" date="2019" name="IMA Fungus">
        <title>Genome sequencing and comparison of five Tilletia species to identify candidate genes for the detection of regulated species infecting wheat.</title>
        <authorList>
            <person name="Nguyen H.D.T."/>
            <person name="Sultana T."/>
            <person name="Kesanakurti P."/>
            <person name="Hambleton S."/>
        </authorList>
    </citation>
    <scope>NUCLEOTIDE SEQUENCE</scope>
    <source>
        <strain evidence="3">DAOMC 238032</strain>
    </source>
</reference>
<evidence type="ECO:0000313" key="5">
    <source>
        <dbReference type="Proteomes" id="UP000836402"/>
    </source>
</evidence>
<feature type="region of interest" description="Disordered" evidence="1">
    <location>
        <begin position="64"/>
        <end position="86"/>
    </location>
</feature>
<dbReference type="Proteomes" id="UP000077671">
    <property type="component" value="Unassembled WGS sequence"/>
</dbReference>
<reference evidence="2" key="3">
    <citation type="submission" date="2020-10" db="EMBL/GenBank/DDBJ databases">
        <authorList>
            <person name="Sedaghatjoo S."/>
        </authorList>
    </citation>
    <scope>NUCLEOTIDE SEQUENCE</scope>
    <source>
        <strain evidence="2">AZH3</strain>
    </source>
</reference>
<feature type="region of interest" description="Disordered" evidence="1">
    <location>
        <begin position="1"/>
        <end position="20"/>
    </location>
</feature>
<keyword evidence="5" id="KW-1185">Reference proteome</keyword>
<evidence type="ECO:0000313" key="3">
    <source>
        <dbReference type="EMBL" id="KAE8240747.1"/>
    </source>
</evidence>
<dbReference type="EMBL" id="LWDD02002508">
    <property type="protein sequence ID" value="KAE8240747.1"/>
    <property type="molecule type" value="Genomic_DNA"/>
</dbReference>
<name>A0A177T2W7_9BASI</name>
<feature type="compositionally biased region" description="Polar residues" evidence="1">
    <location>
        <begin position="1"/>
        <end position="10"/>
    </location>
</feature>
<sequence>MTTQAASNDGSAPMQDTLLDTSSKPTLASLAQQHLPIVVPWNPAQVIYPGQLFHSNLATSADPWSKSSPFLSGDDPNSKTPSRTVYLSADGGTSGSFKSTKTQCTTAKVDHESFEFTATVNLGFAKASASIQFDHDLSTNNDASLPFTILMMLCRPGGSESLLYEWEQDIKTSFRSSYRCGSVLLRQAAELSQEAQLLLKYNGGIEAFEKKYGDYFVLGYNLGADNQMMVSTSAQSMSQTERMALAVRVEFLFFDISFSYQIESHQASSNSSLRVTGYDTLSHSNLDKNQSWSSTSTVEFDRVRQESAKMKVLGSILPTRVEQRAREIGLPVSDRSKGIPLGSRSIPLPTGPYAPLAALEYEVDIDLCSKLVRSGLVVELVLAPVRSLRQVRYWMTEDDIV</sequence>
<dbReference type="Proteomes" id="UP000836402">
    <property type="component" value="Unassembled WGS sequence"/>
</dbReference>
<dbReference type="AlphaFoldDB" id="A0A177T2W7"/>
<gene>
    <name evidence="3" type="ORF">A4X03_0g8400</name>
    <name evidence="2" type="ORF">JKIAZH3_G1218</name>
</gene>
<reference evidence="3" key="1">
    <citation type="submission" date="2016-04" db="EMBL/GenBank/DDBJ databases">
        <authorList>
            <person name="Nguyen H.D."/>
            <person name="Kesanakurti P."/>
            <person name="Cullis J."/>
            <person name="Levesque C.A."/>
            <person name="Hambleton S."/>
        </authorList>
    </citation>
    <scope>NUCLEOTIDE SEQUENCE</scope>
    <source>
        <strain evidence="3">DAOMC 238032</strain>
    </source>
</reference>
<dbReference type="EMBL" id="CAJHJG010000848">
    <property type="protein sequence ID" value="CAD6906618.1"/>
    <property type="molecule type" value="Genomic_DNA"/>
</dbReference>